<comment type="caution">
    <text evidence="3">The sequence shown here is derived from an EMBL/GenBank/DDBJ whole genome shotgun (WGS) entry which is preliminary data.</text>
</comment>
<gene>
    <name evidence="3" type="ORF">ENO26_07060</name>
</gene>
<evidence type="ECO:0000256" key="1">
    <source>
        <dbReference type="ARBA" id="ARBA00023235"/>
    </source>
</evidence>
<dbReference type="EMBL" id="DSEU01000046">
    <property type="protein sequence ID" value="HEM67303.1"/>
    <property type="molecule type" value="Genomic_DNA"/>
</dbReference>
<keyword evidence="2" id="KW-0119">Carbohydrate metabolism</keyword>
<dbReference type="GO" id="GO:0005996">
    <property type="term" value="P:monosaccharide metabolic process"/>
    <property type="evidence" value="ECO:0007669"/>
    <property type="project" value="InterPro"/>
</dbReference>
<name>A0A7J2U4X4_9CREN</name>
<dbReference type="GO" id="GO:0005737">
    <property type="term" value="C:cytoplasm"/>
    <property type="evidence" value="ECO:0007669"/>
    <property type="project" value="InterPro"/>
</dbReference>
<dbReference type="AlphaFoldDB" id="A0A7J2U4X4"/>
<evidence type="ECO:0000313" key="3">
    <source>
        <dbReference type="EMBL" id="HEM67303.1"/>
    </source>
</evidence>
<reference evidence="3" key="1">
    <citation type="journal article" date="2020" name="mSystems">
        <title>Genome- and Community-Level Interaction Insights into Carbon Utilization and Element Cycling Functions of Hydrothermarchaeota in Hydrothermal Sediment.</title>
        <authorList>
            <person name="Zhou Z."/>
            <person name="Liu Y."/>
            <person name="Xu W."/>
            <person name="Pan J."/>
            <person name="Luo Z.H."/>
            <person name="Li M."/>
        </authorList>
    </citation>
    <scope>NUCLEOTIDE SEQUENCE [LARGE SCALE GENOMIC DNA]</scope>
    <source>
        <strain evidence="3">SpSt-125</strain>
    </source>
</reference>
<dbReference type="GO" id="GO:0016861">
    <property type="term" value="F:intramolecular oxidoreductase activity, interconverting aldoses and ketoses"/>
    <property type="evidence" value="ECO:0007669"/>
    <property type="project" value="InterPro"/>
</dbReference>
<keyword evidence="1" id="KW-0413">Isomerase</keyword>
<evidence type="ECO:0000256" key="2">
    <source>
        <dbReference type="ARBA" id="ARBA00023277"/>
    </source>
</evidence>
<evidence type="ECO:0008006" key="4">
    <source>
        <dbReference type="Google" id="ProtNLM"/>
    </source>
</evidence>
<dbReference type="SUPFAM" id="SSF53743">
    <property type="entry name" value="FucI/AraA N-terminal and middle domains"/>
    <property type="match status" value="1"/>
</dbReference>
<protein>
    <recommendedName>
        <fullName evidence="4">Fucose isomerase</fullName>
    </recommendedName>
</protein>
<dbReference type="PANTHER" id="PTHR36120">
    <property type="entry name" value="FUCOSE ISOMERASE"/>
    <property type="match status" value="1"/>
</dbReference>
<sequence length="420" mass="46659">MKPIIVVPFASEIHGKEYYANVLEVFRKHFSRYGIDFHNGIVTGVEEAESLGRRYQKFLPLALVLTGGVSSLVHRFATGGSIDRVFIVAHSEHNSLASAISARAKLERDGIAAGLYWCNEYYSLDCESTVDRIMSVARGVAQVLGSRVAVVANRDKGEVEETFESRFDSTVDIIPLEQFASMMDSANSDRVKEAINEVEKSFEFEASKQALEKVARIYIAFEELANKGYDVVSIDCFPFILKYGVTPCIPLSLLNSRNIVAVCEADLQAALGMVIARTLTKRSGWIGNSTSFKSNKAMLAHCTIALDLLKGKAIAMQHFETSAPYAVVGEVENSVVTLISIDRDFTTLFMERGRVVKSGLLTYATCRMQMMIEFDVPIEVVPRYAPANHHVVIVGDWVEELRELAYMLNMDAIMYSELLA</sequence>
<accession>A0A7J2U4X4</accession>
<dbReference type="InterPro" id="IPR009015">
    <property type="entry name" value="Fucose_isomerase_N/cen_sf"/>
</dbReference>
<dbReference type="PANTHER" id="PTHR36120:SF2">
    <property type="entry name" value="FUCOSE ISOMERASE"/>
    <property type="match status" value="1"/>
</dbReference>
<organism evidence="3">
    <name type="scientific">Ignisphaera aggregans</name>
    <dbReference type="NCBI Taxonomy" id="334771"/>
    <lineage>
        <taxon>Archaea</taxon>
        <taxon>Thermoproteota</taxon>
        <taxon>Thermoprotei</taxon>
        <taxon>Desulfurococcales</taxon>
        <taxon>Desulfurococcaceae</taxon>
        <taxon>Ignisphaera</taxon>
    </lineage>
</organism>
<proteinExistence type="predicted"/>